<evidence type="ECO:0000313" key="15">
    <source>
        <dbReference type="Proteomes" id="UP001642501"/>
    </source>
</evidence>
<evidence type="ECO:0000256" key="10">
    <source>
        <dbReference type="ARBA" id="ARBA00023136"/>
    </source>
</evidence>
<evidence type="ECO:0000256" key="6">
    <source>
        <dbReference type="ARBA" id="ARBA00022679"/>
    </source>
</evidence>
<keyword evidence="15" id="KW-1185">Reference proteome</keyword>
<feature type="transmembrane region" description="Helical" evidence="12">
    <location>
        <begin position="887"/>
        <end position="908"/>
    </location>
</feature>
<comment type="function">
    <text evidence="12">Ethanolamine phosphate transferase involved in glycosylphosphatidylinositol-anchor biosynthesis. Transfers ethanolamine phosphate to the GPI second mannose.</text>
</comment>
<feature type="transmembrane region" description="Helical" evidence="12">
    <location>
        <begin position="742"/>
        <end position="766"/>
    </location>
</feature>
<dbReference type="Pfam" id="PF19316">
    <property type="entry name" value="PIGO_PIGG"/>
    <property type="match status" value="1"/>
</dbReference>
<feature type="transmembrane region" description="Helical" evidence="12">
    <location>
        <begin position="920"/>
        <end position="945"/>
    </location>
</feature>
<dbReference type="InterPro" id="IPR045687">
    <property type="entry name" value="PIGG/GPI7_C"/>
</dbReference>
<evidence type="ECO:0000256" key="2">
    <source>
        <dbReference type="ARBA" id="ARBA00004687"/>
    </source>
</evidence>
<keyword evidence="10 12" id="KW-0472">Membrane</keyword>
<comment type="caution">
    <text evidence="14">The sequence shown here is derived from an EMBL/GenBank/DDBJ whole genome shotgun (WGS) entry which is preliminary data.</text>
</comment>
<comment type="similarity">
    <text evidence="3 12">Belongs to the PIGG/PIGN/PIGO family. PIGG subfamily.</text>
</comment>
<dbReference type="PANTHER" id="PTHR23072">
    <property type="entry name" value="PHOSPHATIDYLINOSITOL GLYCAN-RELATED"/>
    <property type="match status" value="1"/>
</dbReference>
<feature type="transmembrane region" description="Helical" evidence="12">
    <location>
        <begin position="816"/>
        <end position="841"/>
    </location>
</feature>
<keyword evidence="6 12" id="KW-0808">Transferase</keyword>
<proteinExistence type="inferred from homology"/>
<feature type="transmembrane region" description="Helical" evidence="12">
    <location>
        <begin position="700"/>
        <end position="721"/>
    </location>
</feature>
<name>A0ABP0DM33_9PEZI</name>
<feature type="transmembrane region" description="Helical" evidence="12">
    <location>
        <begin position="786"/>
        <end position="804"/>
    </location>
</feature>
<feature type="transmembrane region" description="Helical" evidence="12">
    <location>
        <begin position="532"/>
        <end position="557"/>
    </location>
</feature>
<dbReference type="InterPro" id="IPR039527">
    <property type="entry name" value="PIGG/GPI7"/>
</dbReference>
<keyword evidence="8 12" id="KW-0256">Endoplasmic reticulum</keyword>
<evidence type="ECO:0000256" key="4">
    <source>
        <dbReference type="ARBA" id="ARBA00020830"/>
    </source>
</evidence>
<dbReference type="PANTHER" id="PTHR23072:SF0">
    <property type="entry name" value="GPI ETHANOLAMINE PHOSPHATE TRANSFERASE 2"/>
    <property type="match status" value="1"/>
</dbReference>
<comment type="subcellular location">
    <subcellularLocation>
        <location evidence="1 12">Endoplasmic reticulum membrane</location>
        <topology evidence="1 12">Multi-pass membrane protein</topology>
    </subcellularLocation>
</comment>
<dbReference type="EMBL" id="CAWUOM010000057">
    <property type="protein sequence ID" value="CAK7269348.1"/>
    <property type="molecule type" value="Genomic_DNA"/>
</dbReference>
<keyword evidence="5 12" id="KW-0337">GPI-anchor biosynthesis</keyword>
<dbReference type="CDD" id="cd16024">
    <property type="entry name" value="GPI_EPT_2"/>
    <property type="match status" value="1"/>
</dbReference>
<keyword evidence="11" id="KW-0325">Glycoprotein</keyword>
<feature type="transmembrane region" description="Helical" evidence="12">
    <location>
        <begin position="640"/>
        <end position="661"/>
    </location>
</feature>
<comment type="pathway">
    <text evidence="2 12">Glycolipid biosynthesis; glycosylphosphatidylinositol-anchor biosynthesis.</text>
</comment>
<dbReference type="Pfam" id="PF01663">
    <property type="entry name" value="Phosphodiest"/>
    <property type="match status" value="1"/>
</dbReference>
<evidence type="ECO:0000256" key="11">
    <source>
        <dbReference type="ARBA" id="ARBA00023180"/>
    </source>
</evidence>
<dbReference type="InterPro" id="IPR017850">
    <property type="entry name" value="Alkaline_phosphatase_core_sf"/>
</dbReference>
<evidence type="ECO:0000256" key="9">
    <source>
        <dbReference type="ARBA" id="ARBA00022989"/>
    </source>
</evidence>
<dbReference type="SUPFAM" id="SSF53649">
    <property type="entry name" value="Alkaline phosphatase-like"/>
    <property type="match status" value="1"/>
</dbReference>
<evidence type="ECO:0000256" key="7">
    <source>
        <dbReference type="ARBA" id="ARBA00022692"/>
    </source>
</evidence>
<evidence type="ECO:0000256" key="12">
    <source>
        <dbReference type="RuleBase" id="RU367106"/>
    </source>
</evidence>
<accession>A0ABP0DM33</accession>
<dbReference type="InterPro" id="IPR002591">
    <property type="entry name" value="Phosphodiest/P_Trfase"/>
</dbReference>
<feature type="transmembrane region" description="Helical" evidence="12">
    <location>
        <begin position="503"/>
        <end position="526"/>
    </location>
</feature>
<reference evidence="14 15" key="1">
    <citation type="submission" date="2024-01" db="EMBL/GenBank/DDBJ databases">
        <authorList>
            <person name="Allen C."/>
            <person name="Tagirdzhanova G."/>
        </authorList>
    </citation>
    <scope>NUCLEOTIDE SEQUENCE [LARGE SCALE GENOMIC DNA]</scope>
    <source>
        <strain evidence="14 15">CBS 573.63</strain>
    </source>
</reference>
<feature type="transmembrane region" description="Helical" evidence="12">
    <location>
        <begin position="467"/>
        <end position="491"/>
    </location>
</feature>
<keyword evidence="9 12" id="KW-1133">Transmembrane helix</keyword>
<feature type="transmembrane region" description="Helical" evidence="12">
    <location>
        <begin position="569"/>
        <end position="587"/>
    </location>
</feature>
<evidence type="ECO:0000313" key="14">
    <source>
        <dbReference type="EMBL" id="CAK7269348.1"/>
    </source>
</evidence>
<dbReference type="InterPro" id="IPR037674">
    <property type="entry name" value="PIG-G_N"/>
</dbReference>
<feature type="transmembrane region" description="Helical" evidence="12">
    <location>
        <begin position="613"/>
        <end position="633"/>
    </location>
</feature>
<evidence type="ECO:0000256" key="8">
    <source>
        <dbReference type="ARBA" id="ARBA00022824"/>
    </source>
</evidence>
<evidence type="ECO:0000256" key="1">
    <source>
        <dbReference type="ARBA" id="ARBA00004477"/>
    </source>
</evidence>
<protein>
    <recommendedName>
        <fullName evidence="4 12">GPI ethanolamine phosphate transferase 2</fullName>
    </recommendedName>
</protein>
<sequence length="949" mass="102448">MVTRNASGTPLLAIVLLLAANLLIPLAIGIFGKGFFPYKPLLPGLAHYEDNGFGPPAPAPFDRVVFMVVDALRSDFVYAANSGFQFTQSLIRSGVAVPFTAHATSPTVTMPRIKAITTGSTPSFLDVVLNVDEGDKSSSLASQDTWLAQIKAKQPIPGSQQADAGGKLLLYGDDTWLKLFPDTFDRADGTSSFFVADFTEVDNNVTRHVPDELRQTDWSLMVLHYLGLDHIGHKGGPRSPNMLPKQREMDDIVRVIYQALDTEPHLSSTLLVLLGDHGMNDAGNHGASSAGETSPALLFVSSKLGAIMADAQLASPLSERDDFQFYRTVEQSDLAPTLGALLGFPAPKNNLGAFITTFLPLWPSKRDQVQILMHNAHQILRVLEATFGVEAFAEDVIEYCADSHDNVQEIACAWHDIVRAALRLVSEDEDHMDLEGHAEWVKMTVQWLHKAQQTMSGMASNYDMTKLGVGLGAAAASLVLAIGASYILILHAGPGSSSNRGQLLPFVPFALITTSYGIMMFASSYVEEEHHFWYWSTSAWFAFVGWQSLSLAAAVPPDKRRAVGQKKQGLLAIILSLAVVFTAIRLLRGWNQTGQKFAGEPDVVKTFLRPNPLLLWILVTATYVVIALDLMLAFARIFPLIIVVPVVSVLVLSALAFKLIFTLGDSPELVRSFASNLVDIVTRLDGGSTGPITLITRARIVFFGLGCATAAAVYGFIMGIYRKQPIASQKPTIQVLLPLYTLLAVTQSRTTNIPLFLLFGVIYRFLVKMAKQQRGDRLTPADVSTATLLLQFASFFGLGGTNAISSVDLSSAYNGISGFSAAAVGVLIFVSNWAGSIYWAVASALLLLQLRQNARASGVPSPNPASGSGSDSGLPASFNPWPLHASLLTSFAAASTMAVMAACTTLRTHLFVWTVFSPKYLYCIAWSLGMHLGVNLGLGGLLYLLGSFA</sequence>
<evidence type="ECO:0000256" key="5">
    <source>
        <dbReference type="ARBA" id="ARBA00022502"/>
    </source>
</evidence>
<feature type="domain" description="GPI ethanolamine phosphate transferase 2 C-terminal" evidence="13">
    <location>
        <begin position="459"/>
        <end position="947"/>
    </location>
</feature>
<evidence type="ECO:0000259" key="13">
    <source>
        <dbReference type="Pfam" id="PF19316"/>
    </source>
</evidence>
<dbReference type="Proteomes" id="UP001642501">
    <property type="component" value="Unassembled WGS sequence"/>
</dbReference>
<evidence type="ECO:0000256" key="3">
    <source>
        <dbReference type="ARBA" id="ARBA00005315"/>
    </source>
</evidence>
<keyword evidence="7 12" id="KW-0812">Transmembrane</keyword>
<organism evidence="14 15">
    <name type="scientific">Sporothrix epigloea</name>
    <dbReference type="NCBI Taxonomy" id="1892477"/>
    <lineage>
        <taxon>Eukaryota</taxon>
        <taxon>Fungi</taxon>
        <taxon>Dikarya</taxon>
        <taxon>Ascomycota</taxon>
        <taxon>Pezizomycotina</taxon>
        <taxon>Sordariomycetes</taxon>
        <taxon>Sordariomycetidae</taxon>
        <taxon>Ophiostomatales</taxon>
        <taxon>Ophiostomataceae</taxon>
        <taxon>Sporothrix</taxon>
    </lineage>
</organism>
<dbReference type="Gene3D" id="3.40.720.10">
    <property type="entry name" value="Alkaline Phosphatase, subunit A"/>
    <property type="match status" value="1"/>
</dbReference>
<gene>
    <name evidence="14" type="primary">LAS21</name>
    <name evidence="14" type="ORF">SEPCBS57363_003556</name>
</gene>